<feature type="compositionally biased region" description="Polar residues" evidence="8">
    <location>
        <begin position="209"/>
        <end position="224"/>
    </location>
</feature>
<feature type="compositionally biased region" description="Basic and acidic residues" evidence="8">
    <location>
        <begin position="177"/>
        <end position="186"/>
    </location>
</feature>
<evidence type="ECO:0000259" key="9">
    <source>
        <dbReference type="SMART" id="SM00387"/>
    </source>
</evidence>
<dbReference type="Proteomes" id="UP000290759">
    <property type="component" value="Unassembled WGS sequence"/>
</dbReference>
<evidence type="ECO:0000256" key="6">
    <source>
        <dbReference type="ARBA" id="ARBA00022777"/>
    </source>
</evidence>
<keyword evidence="7" id="KW-0067">ATP-binding</keyword>
<keyword evidence="6 10" id="KW-0418">Kinase</keyword>
<organism evidence="10 11">
    <name type="scientific">Lichenibacterium minor</name>
    <dbReference type="NCBI Taxonomy" id="2316528"/>
    <lineage>
        <taxon>Bacteria</taxon>
        <taxon>Pseudomonadati</taxon>
        <taxon>Pseudomonadota</taxon>
        <taxon>Alphaproteobacteria</taxon>
        <taxon>Hyphomicrobiales</taxon>
        <taxon>Lichenihabitantaceae</taxon>
        <taxon>Lichenibacterium</taxon>
    </lineage>
</organism>
<dbReference type="OrthoDB" id="7297573at2"/>
<keyword evidence="11" id="KW-1185">Reference proteome</keyword>
<reference evidence="10 11" key="1">
    <citation type="submission" date="2018-12" db="EMBL/GenBank/DDBJ databases">
        <authorList>
            <person name="Grouzdev D.S."/>
            <person name="Krutkina M.S."/>
        </authorList>
    </citation>
    <scope>NUCLEOTIDE SEQUENCE [LARGE SCALE GENOMIC DNA]</scope>
    <source>
        <strain evidence="10 11">RmlP026</strain>
    </source>
</reference>
<proteinExistence type="predicted"/>
<evidence type="ECO:0000256" key="1">
    <source>
        <dbReference type="ARBA" id="ARBA00000085"/>
    </source>
</evidence>
<dbReference type="GO" id="GO:0005524">
    <property type="term" value="F:ATP binding"/>
    <property type="evidence" value="ECO:0007669"/>
    <property type="project" value="UniProtKB-KW"/>
</dbReference>
<dbReference type="Pfam" id="PF13581">
    <property type="entry name" value="HATPase_c_2"/>
    <property type="match status" value="1"/>
</dbReference>
<gene>
    <name evidence="10" type="ORF">D3273_23665</name>
</gene>
<keyword evidence="4" id="KW-0808">Transferase</keyword>
<feature type="region of interest" description="Disordered" evidence="8">
    <location>
        <begin position="177"/>
        <end position="242"/>
    </location>
</feature>
<comment type="catalytic activity">
    <reaction evidence="1">
        <text>ATP + protein L-histidine = ADP + protein N-phospho-L-histidine.</text>
        <dbReference type="EC" id="2.7.13.3"/>
    </reaction>
</comment>
<dbReference type="EC" id="2.7.13.3" evidence="2"/>
<dbReference type="InterPro" id="IPR003594">
    <property type="entry name" value="HATPase_dom"/>
</dbReference>
<evidence type="ECO:0000313" key="11">
    <source>
        <dbReference type="Proteomes" id="UP000290759"/>
    </source>
</evidence>
<evidence type="ECO:0000313" key="10">
    <source>
        <dbReference type="EMBL" id="RYC29484.1"/>
    </source>
</evidence>
<dbReference type="Gene3D" id="3.30.565.10">
    <property type="entry name" value="Histidine kinase-like ATPase, C-terminal domain"/>
    <property type="match status" value="1"/>
</dbReference>
<dbReference type="SUPFAM" id="SSF55874">
    <property type="entry name" value="ATPase domain of HSP90 chaperone/DNA topoisomerase II/histidine kinase"/>
    <property type="match status" value="1"/>
</dbReference>
<dbReference type="EMBL" id="QYBB01000050">
    <property type="protein sequence ID" value="RYC29484.1"/>
    <property type="molecule type" value="Genomic_DNA"/>
</dbReference>
<keyword evidence="5" id="KW-0547">Nucleotide-binding</keyword>
<reference evidence="10 11" key="2">
    <citation type="submission" date="2019-02" db="EMBL/GenBank/DDBJ databases">
        <title>'Lichenibacterium ramalinii' gen. nov. sp. nov., 'Lichenibacterium minor' gen. nov. sp. nov.</title>
        <authorList>
            <person name="Pankratov T."/>
        </authorList>
    </citation>
    <scope>NUCLEOTIDE SEQUENCE [LARGE SCALE GENOMIC DNA]</scope>
    <source>
        <strain evidence="10 11">RmlP026</strain>
    </source>
</reference>
<evidence type="ECO:0000256" key="7">
    <source>
        <dbReference type="ARBA" id="ARBA00022840"/>
    </source>
</evidence>
<sequence>MEHDRDAAVGLVAELGVVRQALNGALGRVAVTSRARSALCRERQQSLSAALRQVREALHAQAEPRSISLEVEREVPGLSQRQITTMALVVNELTINAIEHAFAEEEPGHVRLSISTDGDLEGVVSVDDDGQPFAEAAHGTGMGMGLVKRLAASIGGVLVLPPPGTTTFELRVPFAADRTEPADRRPRQQAVKPPSMGSDTPVIMDAPSPSRNTIGAAISSSVAQRRSGIWSRKGPPMSGRPQ</sequence>
<feature type="domain" description="Histidine kinase/HSP90-like ATPase" evidence="9">
    <location>
        <begin position="81"/>
        <end position="176"/>
    </location>
</feature>
<dbReference type="SMART" id="SM00387">
    <property type="entry name" value="HATPase_c"/>
    <property type="match status" value="1"/>
</dbReference>
<dbReference type="PANTHER" id="PTHR41523:SF8">
    <property type="entry name" value="ETHYLENE RESPONSE SENSOR PROTEIN"/>
    <property type="match status" value="1"/>
</dbReference>
<keyword evidence="3" id="KW-0597">Phosphoprotein</keyword>
<evidence type="ECO:0000256" key="3">
    <source>
        <dbReference type="ARBA" id="ARBA00022553"/>
    </source>
</evidence>
<dbReference type="InterPro" id="IPR036890">
    <property type="entry name" value="HATPase_C_sf"/>
</dbReference>
<evidence type="ECO:0000256" key="4">
    <source>
        <dbReference type="ARBA" id="ARBA00022679"/>
    </source>
</evidence>
<dbReference type="PANTHER" id="PTHR41523">
    <property type="entry name" value="TWO-COMPONENT SYSTEM SENSOR PROTEIN"/>
    <property type="match status" value="1"/>
</dbReference>
<dbReference type="GO" id="GO:0004673">
    <property type="term" value="F:protein histidine kinase activity"/>
    <property type="evidence" value="ECO:0007669"/>
    <property type="project" value="UniProtKB-EC"/>
</dbReference>
<dbReference type="AlphaFoldDB" id="A0A4V1RU06"/>
<comment type="caution">
    <text evidence="10">The sequence shown here is derived from an EMBL/GenBank/DDBJ whole genome shotgun (WGS) entry which is preliminary data.</text>
</comment>
<protein>
    <recommendedName>
        <fullName evidence="2">histidine kinase</fullName>
        <ecNumber evidence="2">2.7.13.3</ecNumber>
    </recommendedName>
</protein>
<evidence type="ECO:0000256" key="8">
    <source>
        <dbReference type="SAM" id="MobiDB-lite"/>
    </source>
</evidence>
<evidence type="ECO:0000256" key="2">
    <source>
        <dbReference type="ARBA" id="ARBA00012438"/>
    </source>
</evidence>
<evidence type="ECO:0000256" key="5">
    <source>
        <dbReference type="ARBA" id="ARBA00022741"/>
    </source>
</evidence>
<name>A0A4V1RU06_9HYPH</name>
<accession>A0A4V1RU06</accession>